<dbReference type="PANTHER" id="PTHR10290">
    <property type="entry name" value="DNA TOPOISOMERASE I"/>
    <property type="match status" value="1"/>
</dbReference>
<accession>A0ABM0XA83</accession>
<dbReference type="InterPro" id="IPR013499">
    <property type="entry name" value="TopoI_euk"/>
</dbReference>
<comment type="similarity">
    <text evidence="1">Belongs to the type IB topoisomerase family.</text>
</comment>
<dbReference type="Pfam" id="PF01028">
    <property type="entry name" value="Topoisom_I"/>
    <property type="match status" value="1"/>
</dbReference>
<dbReference type="PROSITE" id="PS00176">
    <property type="entry name" value="TOPO_IB_1"/>
    <property type="match status" value="1"/>
</dbReference>
<keyword evidence="5" id="KW-1185">Reference proteome</keyword>
<dbReference type="Gene3D" id="1.10.132.10">
    <property type="match status" value="1"/>
</dbReference>
<feature type="compositionally biased region" description="Polar residues" evidence="3">
    <location>
        <begin position="60"/>
        <end position="76"/>
    </location>
</feature>
<dbReference type="InterPro" id="IPR011010">
    <property type="entry name" value="DNA_brk_join_enz"/>
</dbReference>
<feature type="active site" description="O-(3'-phospho-DNA)-tyrosine intermediate" evidence="1">
    <location>
        <position position="336"/>
    </location>
</feature>
<organism evidence="5 6">
    <name type="scientific">Camelina sativa</name>
    <name type="common">False flax</name>
    <name type="synonym">Myagrum sativum</name>
    <dbReference type="NCBI Taxonomy" id="90675"/>
    <lineage>
        <taxon>Eukaryota</taxon>
        <taxon>Viridiplantae</taxon>
        <taxon>Streptophyta</taxon>
        <taxon>Embryophyta</taxon>
        <taxon>Tracheophyta</taxon>
        <taxon>Spermatophyta</taxon>
        <taxon>Magnoliopsida</taxon>
        <taxon>eudicotyledons</taxon>
        <taxon>Gunneridae</taxon>
        <taxon>Pentapetalae</taxon>
        <taxon>rosids</taxon>
        <taxon>malvids</taxon>
        <taxon>Brassicales</taxon>
        <taxon>Brassicaceae</taxon>
        <taxon>Camelineae</taxon>
        <taxon>Camelina</taxon>
    </lineage>
</organism>
<feature type="coiled-coil region" evidence="2">
    <location>
        <begin position="246"/>
        <end position="280"/>
    </location>
</feature>
<keyword evidence="1" id="KW-0238">DNA-binding</keyword>
<evidence type="ECO:0000313" key="6">
    <source>
        <dbReference type="RefSeq" id="XP_010482965.2"/>
    </source>
</evidence>
<reference evidence="5" key="1">
    <citation type="journal article" date="2014" name="Nat. Commun.">
        <title>The emerging biofuel crop Camelina sativa retains a highly undifferentiated hexaploid genome structure.</title>
        <authorList>
            <person name="Kagale S."/>
            <person name="Koh C."/>
            <person name="Nixon J."/>
            <person name="Bollina V."/>
            <person name="Clarke W.E."/>
            <person name="Tuteja R."/>
            <person name="Spillane C."/>
            <person name="Robinson S.J."/>
            <person name="Links M.G."/>
            <person name="Clarke C."/>
            <person name="Higgins E.E."/>
            <person name="Huebert T."/>
            <person name="Sharpe A.G."/>
            <person name="Parkin I.A."/>
        </authorList>
    </citation>
    <scope>NUCLEOTIDE SEQUENCE [LARGE SCALE GENOMIC DNA]</scope>
    <source>
        <strain evidence="5">cv. DH55</strain>
    </source>
</reference>
<dbReference type="InterPro" id="IPR018521">
    <property type="entry name" value="TopoIB_AS"/>
</dbReference>
<keyword evidence="2" id="KW-0175">Coiled coil</keyword>
<proteinExistence type="inferred from homology"/>
<feature type="compositionally biased region" description="Polar residues" evidence="3">
    <location>
        <begin position="1"/>
        <end position="10"/>
    </location>
</feature>
<protein>
    <submittedName>
        <fullName evidence="6">DNA topoisomerase 1 alpha</fullName>
    </submittedName>
</protein>
<feature type="compositionally biased region" description="Basic and acidic residues" evidence="3">
    <location>
        <begin position="154"/>
        <end position="165"/>
    </location>
</feature>
<dbReference type="RefSeq" id="XP_010482965.2">
    <property type="nucleotide sequence ID" value="XM_010484663.2"/>
</dbReference>
<evidence type="ECO:0000313" key="5">
    <source>
        <dbReference type="Proteomes" id="UP000694864"/>
    </source>
</evidence>
<evidence type="ECO:0000256" key="3">
    <source>
        <dbReference type="SAM" id="MobiDB-lite"/>
    </source>
</evidence>
<dbReference type="SUPFAM" id="SSF56349">
    <property type="entry name" value="DNA breaking-rejoining enzymes"/>
    <property type="match status" value="1"/>
</dbReference>
<sequence length="383" mass="42916">MGTETVSESVMDNGYEDSDDDKRLVFKRKSNVTSNSNQSKSNLQRSKAVPSSKVSPMRSPVTSPNGTTPSNRTSIVKSSMPSCSSKASPAKSPLRNDTPSTVKDRSQSHKDQSECKSEHEDSEDDKPISFIRSRNSSRPNKGPSSSRQVSLPQPEKKNSGDRPLDRANGIIKDESDDEAPISLMYRKKNDSGMSGAKQVSIDEKKPLAKKLLSKETRDGDVPEKVVVYQQANKEVAIICNHQRTVSKSHGAQVEKLAVKIEELREQIKELNIDLDRAKKGRTPLMGSDGKRKRNLTPEALEKKIMQTQGKIEKMERDMRTKEDMKTVALGTSKINYMDPRITVAWCKRHDVPIEKIFNKSLLAKFSWAMDVDPEFRFCLSSDE</sequence>
<comment type="catalytic activity">
    <reaction evidence="1">
        <text>ATP-independent breakage of single-stranded DNA, followed by passage and rejoining.</text>
        <dbReference type="EC" id="5.6.2.1"/>
    </reaction>
</comment>
<feature type="region of interest" description="Disordered" evidence="3">
    <location>
        <begin position="1"/>
        <end position="180"/>
    </location>
</feature>
<feature type="domain" description="DNA topoisomerase I eukaryotic-type" evidence="4">
    <location>
        <begin position="85"/>
        <end position="350"/>
    </location>
</feature>
<evidence type="ECO:0000256" key="1">
    <source>
        <dbReference type="PROSITE-ProRule" id="PRU01382"/>
    </source>
</evidence>
<feature type="compositionally biased region" description="Low complexity" evidence="3">
    <location>
        <begin position="77"/>
        <end position="93"/>
    </location>
</feature>
<name>A0ABM0XA83_CAMSA</name>
<feature type="compositionally biased region" description="Polar residues" evidence="3">
    <location>
        <begin position="31"/>
        <end position="45"/>
    </location>
</feature>
<keyword evidence="1" id="KW-0799">Topoisomerase</keyword>
<dbReference type="PROSITE" id="PS52038">
    <property type="entry name" value="TOPO_IB_2"/>
    <property type="match status" value="1"/>
</dbReference>
<feature type="compositionally biased region" description="Basic and acidic residues" evidence="3">
    <location>
        <begin position="102"/>
        <end position="119"/>
    </location>
</feature>
<evidence type="ECO:0000259" key="4">
    <source>
        <dbReference type="SMART" id="SM00435"/>
    </source>
</evidence>
<dbReference type="Proteomes" id="UP000694864">
    <property type="component" value="Chromosome 18"/>
</dbReference>
<keyword evidence="1" id="KW-0413">Isomerase</keyword>
<dbReference type="PANTHER" id="PTHR10290:SF23">
    <property type="entry name" value="DNA TOPOISOMERASE 1 BETA"/>
    <property type="match status" value="1"/>
</dbReference>
<dbReference type="InterPro" id="IPR051062">
    <property type="entry name" value="Topoisomerase_IB"/>
</dbReference>
<reference evidence="6" key="2">
    <citation type="submission" date="2025-08" db="UniProtKB">
        <authorList>
            <consortium name="RefSeq"/>
        </authorList>
    </citation>
    <scope>IDENTIFICATION</scope>
    <source>
        <tissue evidence="6">Leaf</tissue>
    </source>
</reference>
<gene>
    <name evidence="6" type="primary">LOC104761562</name>
</gene>
<dbReference type="InterPro" id="IPR025834">
    <property type="entry name" value="TopoI_C_dom"/>
</dbReference>
<dbReference type="Pfam" id="PF14370">
    <property type="entry name" value="Topo_C_assoc"/>
    <property type="match status" value="1"/>
</dbReference>
<dbReference type="SMART" id="SM00435">
    <property type="entry name" value="TOPEUc"/>
    <property type="match status" value="1"/>
</dbReference>
<feature type="compositionally biased region" description="Polar residues" evidence="3">
    <location>
        <begin position="132"/>
        <end position="151"/>
    </location>
</feature>
<dbReference type="InterPro" id="IPR013500">
    <property type="entry name" value="TopoI_cat_euk"/>
</dbReference>
<dbReference type="GeneID" id="104761562"/>
<dbReference type="InterPro" id="IPR014727">
    <property type="entry name" value="TopoI_cat_a/b-sub_euk"/>
</dbReference>
<evidence type="ECO:0000256" key="2">
    <source>
        <dbReference type="SAM" id="Coils"/>
    </source>
</evidence>